<evidence type="ECO:0000256" key="2">
    <source>
        <dbReference type="SAM" id="SignalP"/>
    </source>
</evidence>
<feature type="chain" id="PRO_5011471530" evidence="2">
    <location>
        <begin position="25"/>
        <end position="285"/>
    </location>
</feature>
<dbReference type="AlphaFoldDB" id="A0A1G4SXN9"/>
<protein>
    <submittedName>
        <fullName evidence="4">Polar amino acid transport system substrate-binding protein</fullName>
    </submittedName>
</protein>
<accession>A0A1G4SXN9</accession>
<dbReference type="Proteomes" id="UP000198889">
    <property type="component" value="Unassembled WGS sequence"/>
</dbReference>
<dbReference type="EMBL" id="FMTP01000003">
    <property type="protein sequence ID" value="SCW73811.1"/>
    <property type="molecule type" value="Genomic_DNA"/>
</dbReference>
<dbReference type="CDD" id="cd13530">
    <property type="entry name" value="PBP2_peptides_like"/>
    <property type="match status" value="1"/>
</dbReference>
<keyword evidence="5" id="KW-1185">Reference proteome</keyword>
<name>A0A1G4SXN9_9HYPH</name>
<evidence type="ECO:0000313" key="5">
    <source>
        <dbReference type="Proteomes" id="UP000198889"/>
    </source>
</evidence>
<sequence>MKMAMKLTALATLAMLSAVSGARADCLADIKKAGVITAGNGLLGTKPFVWKNEDGTYGGMEWEIFQEIGKRIGVPKQDYVVTEWTSLIPGLKVGRWDIILSGMAVTQERMQGAGISFSNPYFLLYDYVIVTKDSPIKTFDDLKGKTLASTLGTLDSLNAHVLVDAGKAGKVLDFNDFGAPFSALRNGQADAVVMDQATLLAQQEQLGDLRALGDPIYYTSKPEWAEAEAKAPYILGGTAVGVRKECPELLAAINEALASMEADGTRKAILSKYGVWAAHQEKTMK</sequence>
<evidence type="ECO:0000256" key="1">
    <source>
        <dbReference type="ARBA" id="ARBA00022729"/>
    </source>
</evidence>
<dbReference type="PANTHER" id="PTHR35936">
    <property type="entry name" value="MEMBRANE-BOUND LYTIC MUREIN TRANSGLYCOSYLASE F"/>
    <property type="match status" value="1"/>
</dbReference>
<dbReference type="PANTHER" id="PTHR35936:SF17">
    <property type="entry name" value="ARGININE-BINDING EXTRACELLULAR PROTEIN ARTP"/>
    <property type="match status" value="1"/>
</dbReference>
<evidence type="ECO:0000313" key="4">
    <source>
        <dbReference type="EMBL" id="SCW73811.1"/>
    </source>
</evidence>
<dbReference type="SUPFAM" id="SSF53850">
    <property type="entry name" value="Periplasmic binding protein-like II"/>
    <property type="match status" value="1"/>
</dbReference>
<proteinExistence type="predicted"/>
<dbReference type="Pfam" id="PF00497">
    <property type="entry name" value="SBP_bac_3"/>
    <property type="match status" value="1"/>
</dbReference>
<evidence type="ECO:0000259" key="3">
    <source>
        <dbReference type="SMART" id="SM00062"/>
    </source>
</evidence>
<reference evidence="5" key="1">
    <citation type="submission" date="2016-10" db="EMBL/GenBank/DDBJ databases">
        <authorList>
            <person name="Varghese N."/>
            <person name="Submissions S."/>
        </authorList>
    </citation>
    <scope>NUCLEOTIDE SEQUENCE [LARGE SCALE GENOMIC DNA]</scope>
    <source>
        <strain evidence="5">CGMCC 1.1761</strain>
    </source>
</reference>
<dbReference type="InterPro" id="IPR001638">
    <property type="entry name" value="Solute-binding_3/MltF_N"/>
</dbReference>
<keyword evidence="1 2" id="KW-0732">Signal</keyword>
<dbReference type="STRING" id="177413.SAMN05660859_2608"/>
<dbReference type="RefSeq" id="WP_091440190.1">
    <property type="nucleotide sequence ID" value="NZ_FMTP01000003.1"/>
</dbReference>
<feature type="signal peptide" evidence="2">
    <location>
        <begin position="1"/>
        <end position="24"/>
    </location>
</feature>
<dbReference type="SMART" id="SM00062">
    <property type="entry name" value="PBPb"/>
    <property type="match status" value="1"/>
</dbReference>
<gene>
    <name evidence="4" type="ORF">SAMN05660859_2608</name>
</gene>
<feature type="domain" description="Solute-binding protein family 3/N-terminal" evidence="3">
    <location>
        <begin position="35"/>
        <end position="277"/>
    </location>
</feature>
<dbReference type="Gene3D" id="3.40.190.10">
    <property type="entry name" value="Periplasmic binding protein-like II"/>
    <property type="match status" value="2"/>
</dbReference>
<organism evidence="4 5">
    <name type="scientific">Ancylobacter rudongensis</name>
    <dbReference type="NCBI Taxonomy" id="177413"/>
    <lineage>
        <taxon>Bacteria</taxon>
        <taxon>Pseudomonadati</taxon>
        <taxon>Pseudomonadota</taxon>
        <taxon>Alphaproteobacteria</taxon>
        <taxon>Hyphomicrobiales</taxon>
        <taxon>Xanthobacteraceae</taxon>
        <taxon>Ancylobacter</taxon>
    </lineage>
</organism>